<reference evidence="3 4" key="1">
    <citation type="submission" date="2020-03" db="EMBL/GenBank/DDBJ databases">
        <title>Genomic Encyclopedia of Type Strains, Phase IV (KMG-IV): sequencing the most valuable type-strain genomes for metagenomic binning, comparative biology and taxonomic classification.</title>
        <authorList>
            <person name="Goeker M."/>
        </authorList>
    </citation>
    <scope>NUCLEOTIDE SEQUENCE [LARGE SCALE GENOMIC DNA]</scope>
    <source>
        <strain evidence="3 4">DSM 4733</strain>
    </source>
</reference>
<dbReference type="Pfam" id="PF00753">
    <property type="entry name" value="Lactamase_B"/>
    <property type="match status" value="1"/>
</dbReference>
<organism evidence="3 4">
    <name type="scientific">Sphingomonas leidyi</name>
    <dbReference type="NCBI Taxonomy" id="68569"/>
    <lineage>
        <taxon>Bacteria</taxon>
        <taxon>Pseudomonadati</taxon>
        <taxon>Pseudomonadota</taxon>
        <taxon>Alphaproteobacteria</taxon>
        <taxon>Sphingomonadales</taxon>
        <taxon>Sphingomonadaceae</taxon>
        <taxon>Sphingomonas</taxon>
    </lineage>
</organism>
<dbReference type="InterPro" id="IPR036866">
    <property type="entry name" value="RibonucZ/Hydroxyglut_hydro"/>
</dbReference>
<dbReference type="EMBL" id="JAASQV010000001">
    <property type="protein sequence ID" value="NIJ64751.1"/>
    <property type="molecule type" value="Genomic_DNA"/>
</dbReference>
<comment type="caution">
    <text evidence="3">The sequence shown here is derived from an EMBL/GenBank/DDBJ whole genome shotgun (WGS) entry which is preliminary data.</text>
</comment>
<dbReference type="PANTHER" id="PTHR30619:SF1">
    <property type="entry name" value="RECOMBINATION PROTEIN 2"/>
    <property type="match status" value="1"/>
</dbReference>
<sequence>MPAAPETATIYAYQVGFGDCILVRFTYAGGALRHMLIDFGTTGLPEHAEKTQMLQVAQDIQGKVREGDPDRRLDVLVATHRHADHISGFATRDGAGSGDVIRALDPRFIVQPWTEAPEAPLDWEGPDASVTGQALRQRRASLQAMEDAAGTLVAFADAQAGHLPKALAEQLRFIGQDNLSNRSAIDNLRTMPGEKRYAYHGCDLGLASALPGMDVHVLGPPTLRQTDTIRKQRSSDPDEFWQLAPKRLNDALAIGDEGKLLFPNARHRLRSKPLLEHRWLQDRIDAANTEMLVGLVRALDAQMNNTSVILLLKAGSKTLLFPGDAQIENWAYALQSDMASLLDDVDLYKVGHHGSRNATPRSMWRRFTKKSDRSGPGRLTSVLSTKHGKHGSEDRKTEVPRRTLVTELDAQSNLYSTEALEPDALYQEVVLDLR</sequence>
<proteinExistence type="predicted"/>
<feature type="compositionally biased region" description="Basic and acidic residues" evidence="1">
    <location>
        <begin position="390"/>
        <end position="400"/>
    </location>
</feature>
<accession>A0A7X5ZV52</accession>
<dbReference type="AlphaFoldDB" id="A0A7X5ZV52"/>
<evidence type="ECO:0000259" key="2">
    <source>
        <dbReference type="Pfam" id="PF00753"/>
    </source>
</evidence>
<protein>
    <recommendedName>
        <fullName evidence="2">Metallo-beta-lactamase domain-containing protein</fullName>
    </recommendedName>
</protein>
<dbReference type="InterPro" id="IPR052159">
    <property type="entry name" value="Competence_DNA_uptake"/>
</dbReference>
<feature type="region of interest" description="Disordered" evidence="1">
    <location>
        <begin position="359"/>
        <end position="400"/>
    </location>
</feature>
<evidence type="ECO:0000313" key="3">
    <source>
        <dbReference type="EMBL" id="NIJ64751.1"/>
    </source>
</evidence>
<dbReference type="SUPFAM" id="SSF56281">
    <property type="entry name" value="Metallo-hydrolase/oxidoreductase"/>
    <property type="match status" value="1"/>
</dbReference>
<dbReference type="RefSeq" id="WP_167299083.1">
    <property type="nucleotide sequence ID" value="NZ_JAASQV010000001.1"/>
</dbReference>
<evidence type="ECO:0000256" key="1">
    <source>
        <dbReference type="SAM" id="MobiDB-lite"/>
    </source>
</evidence>
<dbReference type="Proteomes" id="UP000564677">
    <property type="component" value="Unassembled WGS sequence"/>
</dbReference>
<keyword evidence="4" id="KW-1185">Reference proteome</keyword>
<dbReference type="Gene3D" id="3.60.15.10">
    <property type="entry name" value="Ribonuclease Z/Hydroxyacylglutathione hydrolase-like"/>
    <property type="match status" value="2"/>
</dbReference>
<name>A0A7X5ZV52_9SPHN</name>
<dbReference type="InterPro" id="IPR001279">
    <property type="entry name" value="Metallo-B-lactamas"/>
</dbReference>
<feature type="domain" description="Metallo-beta-lactamase" evidence="2">
    <location>
        <begin position="15"/>
        <end position="89"/>
    </location>
</feature>
<dbReference type="PANTHER" id="PTHR30619">
    <property type="entry name" value="DNA INTERNALIZATION/COMPETENCE PROTEIN COMEC/REC2"/>
    <property type="match status" value="1"/>
</dbReference>
<gene>
    <name evidence="3" type="ORF">FHR20_001682</name>
</gene>
<evidence type="ECO:0000313" key="4">
    <source>
        <dbReference type="Proteomes" id="UP000564677"/>
    </source>
</evidence>